<name>A0AAD6VM99_9AGAR</name>
<dbReference type="AlphaFoldDB" id="A0AAD6VM99"/>
<protein>
    <submittedName>
        <fullName evidence="1">Uncharacterized protein</fullName>
    </submittedName>
</protein>
<evidence type="ECO:0000313" key="2">
    <source>
        <dbReference type="Proteomes" id="UP001219525"/>
    </source>
</evidence>
<reference evidence="1" key="1">
    <citation type="submission" date="2023-03" db="EMBL/GenBank/DDBJ databases">
        <title>Massive genome expansion in bonnet fungi (Mycena s.s.) driven by repeated elements and novel gene families across ecological guilds.</title>
        <authorList>
            <consortium name="Lawrence Berkeley National Laboratory"/>
            <person name="Harder C.B."/>
            <person name="Miyauchi S."/>
            <person name="Viragh M."/>
            <person name="Kuo A."/>
            <person name="Thoen E."/>
            <person name="Andreopoulos B."/>
            <person name="Lu D."/>
            <person name="Skrede I."/>
            <person name="Drula E."/>
            <person name="Henrissat B."/>
            <person name="Morin E."/>
            <person name="Kohler A."/>
            <person name="Barry K."/>
            <person name="LaButti K."/>
            <person name="Morin E."/>
            <person name="Salamov A."/>
            <person name="Lipzen A."/>
            <person name="Mereny Z."/>
            <person name="Hegedus B."/>
            <person name="Baldrian P."/>
            <person name="Stursova M."/>
            <person name="Weitz H."/>
            <person name="Taylor A."/>
            <person name="Grigoriev I.V."/>
            <person name="Nagy L.G."/>
            <person name="Martin F."/>
            <person name="Kauserud H."/>
        </authorList>
    </citation>
    <scope>NUCLEOTIDE SEQUENCE</scope>
    <source>
        <strain evidence="1">9144</strain>
    </source>
</reference>
<sequence length="189" mass="21471">MRGNMRALSTVRKQRNPGRRDGYRWNAYYFICPADVDGFVRHARDPTDAMAPIDVDWDIQNDVDVAPFESRHEVAILDIARYHDTKLKGVAKEFEVVRAPRRVIALDEDAFLSRPEDGPQVVGDDPESDWEAIEDIEEFELVGDESASDAYEADFLFARHLQNEEDAQYAAALMRGVSDDMRYPCAANG</sequence>
<dbReference type="Proteomes" id="UP001219525">
    <property type="component" value="Unassembled WGS sequence"/>
</dbReference>
<dbReference type="EMBL" id="JARJCW010000020">
    <property type="protein sequence ID" value="KAJ7213836.1"/>
    <property type="molecule type" value="Genomic_DNA"/>
</dbReference>
<comment type="caution">
    <text evidence="1">The sequence shown here is derived from an EMBL/GenBank/DDBJ whole genome shotgun (WGS) entry which is preliminary data.</text>
</comment>
<evidence type="ECO:0000313" key="1">
    <source>
        <dbReference type="EMBL" id="KAJ7213836.1"/>
    </source>
</evidence>
<keyword evidence="2" id="KW-1185">Reference proteome</keyword>
<gene>
    <name evidence="1" type="ORF">GGX14DRAFT_444210</name>
</gene>
<organism evidence="1 2">
    <name type="scientific">Mycena pura</name>
    <dbReference type="NCBI Taxonomy" id="153505"/>
    <lineage>
        <taxon>Eukaryota</taxon>
        <taxon>Fungi</taxon>
        <taxon>Dikarya</taxon>
        <taxon>Basidiomycota</taxon>
        <taxon>Agaricomycotina</taxon>
        <taxon>Agaricomycetes</taxon>
        <taxon>Agaricomycetidae</taxon>
        <taxon>Agaricales</taxon>
        <taxon>Marasmiineae</taxon>
        <taxon>Mycenaceae</taxon>
        <taxon>Mycena</taxon>
    </lineage>
</organism>
<accession>A0AAD6VM99</accession>
<proteinExistence type="predicted"/>